<reference evidence="2" key="1">
    <citation type="submission" date="2013-06" db="EMBL/GenBank/DDBJ databases">
        <authorList>
            <person name="Zhao Q."/>
        </authorList>
    </citation>
    <scope>NUCLEOTIDE SEQUENCE</scope>
    <source>
        <strain evidence="2">cv. W1943</strain>
    </source>
</reference>
<keyword evidence="2" id="KW-1185">Reference proteome</keyword>
<dbReference type="EnsemblPlants" id="ORUFI11G21300.1">
    <property type="protein sequence ID" value="ORUFI11G21300.1"/>
    <property type="gene ID" value="ORUFI11G21300"/>
</dbReference>
<organism evidence="1 2">
    <name type="scientific">Oryza rufipogon</name>
    <name type="common">Brownbeard rice</name>
    <name type="synonym">Asian wild rice</name>
    <dbReference type="NCBI Taxonomy" id="4529"/>
    <lineage>
        <taxon>Eukaryota</taxon>
        <taxon>Viridiplantae</taxon>
        <taxon>Streptophyta</taxon>
        <taxon>Embryophyta</taxon>
        <taxon>Tracheophyta</taxon>
        <taxon>Spermatophyta</taxon>
        <taxon>Magnoliopsida</taxon>
        <taxon>Liliopsida</taxon>
        <taxon>Poales</taxon>
        <taxon>Poaceae</taxon>
        <taxon>BOP clade</taxon>
        <taxon>Oryzoideae</taxon>
        <taxon>Oryzeae</taxon>
        <taxon>Oryzinae</taxon>
        <taxon>Oryza</taxon>
    </lineage>
</organism>
<dbReference type="AlphaFoldDB" id="A0A0E0RAX6"/>
<reference evidence="1" key="2">
    <citation type="submission" date="2015-06" db="UniProtKB">
        <authorList>
            <consortium name="EnsemblPlants"/>
        </authorList>
    </citation>
    <scope>IDENTIFICATION</scope>
</reference>
<dbReference type="Gramene" id="ORUFI11G21300.1">
    <property type="protein sequence ID" value="ORUFI11G21300.1"/>
    <property type="gene ID" value="ORUFI11G21300"/>
</dbReference>
<sequence>MAQQLIAAADRFHLDRLETMRLRLLCEESWTTGDNLLQYCSQRRRLPWFKDMFLKFGGGAS</sequence>
<evidence type="ECO:0000313" key="2">
    <source>
        <dbReference type="Proteomes" id="UP000008022"/>
    </source>
</evidence>
<dbReference type="Proteomes" id="UP000008022">
    <property type="component" value="Unassembled WGS sequence"/>
</dbReference>
<name>A0A0E0RAX6_ORYRU</name>
<protein>
    <submittedName>
        <fullName evidence="1">Uncharacterized protein</fullName>
    </submittedName>
</protein>
<evidence type="ECO:0000313" key="1">
    <source>
        <dbReference type="EnsemblPlants" id="ORUFI11G21300.1"/>
    </source>
</evidence>
<accession>A0A0E0RAX6</accession>
<proteinExistence type="predicted"/>
<dbReference type="HOGENOM" id="CLU_2926748_0_0_1"/>
<dbReference type="STRING" id="4529.A0A0E0RAX6"/>